<dbReference type="AlphaFoldDB" id="A0A418YUB0"/>
<protein>
    <submittedName>
        <fullName evidence="1">Uncharacterized protein</fullName>
    </submittedName>
</protein>
<sequence>LSENRDDHPRCWLAATALYRKRAASQQRYRHNLHHVRGRDLDRKVAESRFRSRSEAICEGMRLLELQEIQIKENVKQLF</sequence>
<comment type="caution">
    <text evidence="1">The sequence shown here is derived from an EMBL/GenBank/DDBJ whole genome shotgun (WGS) entry which is preliminary data.</text>
</comment>
<evidence type="ECO:0000313" key="2">
    <source>
        <dbReference type="Proteomes" id="UP000283469"/>
    </source>
</evidence>
<dbReference type="RefSeq" id="WP_147418747.1">
    <property type="nucleotide sequence ID" value="NZ_QVRA01000005.1"/>
</dbReference>
<dbReference type="Proteomes" id="UP000283469">
    <property type="component" value="Unassembled WGS sequence"/>
</dbReference>
<gene>
    <name evidence="1" type="ORF">D0Z70_06660</name>
</gene>
<keyword evidence="2" id="KW-1185">Reference proteome</keyword>
<reference evidence="1 2" key="1">
    <citation type="submission" date="2018-08" db="EMBL/GenBank/DDBJ databases">
        <title>Sphingobium sp. EO9.</title>
        <authorList>
            <person name="Park Y."/>
            <person name="Kim K.H."/>
            <person name="Jeon C.O."/>
        </authorList>
    </citation>
    <scope>NUCLEOTIDE SEQUENCE [LARGE SCALE GENOMIC DNA]</scope>
    <source>
        <strain evidence="1 2">EO9</strain>
    </source>
</reference>
<proteinExistence type="predicted"/>
<organism evidence="1 2">
    <name type="scientific">Sphingobium terrigena</name>
    <dbReference type="NCBI Taxonomy" id="2304063"/>
    <lineage>
        <taxon>Bacteria</taxon>
        <taxon>Pseudomonadati</taxon>
        <taxon>Pseudomonadota</taxon>
        <taxon>Alphaproteobacteria</taxon>
        <taxon>Sphingomonadales</taxon>
        <taxon>Sphingomonadaceae</taxon>
        <taxon>Sphingobium</taxon>
    </lineage>
</organism>
<dbReference type="EMBL" id="QVRA01000005">
    <property type="protein sequence ID" value="RJG55728.1"/>
    <property type="molecule type" value="Genomic_DNA"/>
</dbReference>
<feature type="non-terminal residue" evidence="1">
    <location>
        <position position="1"/>
    </location>
</feature>
<accession>A0A418YUB0</accession>
<name>A0A418YUB0_9SPHN</name>
<evidence type="ECO:0000313" key="1">
    <source>
        <dbReference type="EMBL" id="RJG55728.1"/>
    </source>
</evidence>
<dbReference type="InterPro" id="IPR022789">
    <property type="entry name" value="ParD"/>
</dbReference>
<dbReference type="Pfam" id="PF03693">
    <property type="entry name" value="ParD_antitoxin"/>
    <property type="match status" value="1"/>
</dbReference>